<dbReference type="HOGENOM" id="CLU_069356_28_0_11"/>
<dbReference type="PANTHER" id="PTHR47506:SF1">
    <property type="entry name" value="HTH-TYPE TRANSCRIPTIONAL REGULATOR YJDC"/>
    <property type="match status" value="1"/>
</dbReference>
<name>A0A066YQ25_9ACTN</name>
<dbReference type="InterPro" id="IPR011075">
    <property type="entry name" value="TetR_C"/>
</dbReference>
<dbReference type="Pfam" id="PF16925">
    <property type="entry name" value="TetR_C_13"/>
    <property type="match status" value="1"/>
</dbReference>
<sequence length="209" mass="22051">MVGMTSTGTRRGRPPAFDRAAVLAAATRLFWERGYQATSVGELTGAMGIKPGSLYAAFGDKESLFREVVQGYQQSPAGQFVGLAFAEEPTARAAFARILRDAARIYADPEHPAGCMVISAAANVAAQDDEVAAFLRELRAANLAVFEERLSTAKRLGELPPTADPAALARYFGAVLQGMSQRSRDGADTAELTATAELAMLAWPAGPVG</sequence>
<dbReference type="OrthoDB" id="9805134at2"/>
<feature type="domain" description="HTH tetR-type" evidence="5">
    <location>
        <begin position="16"/>
        <end position="76"/>
    </location>
</feature>
<reference evidence="6 7" key="1">
    <citation type="submission" date="2014-05" db="EMBL/GenBank/DDBJ databases">
        <title>Draft Genome Sequence of Kitasatospora cheerisanensis KCTC 2395.</title>
        <authorList>
            <person name="Nam D.H."/>
        </authorList>
    </citation>
    <scope>NUCLEOTIDE SEQUENCE [LARGE SCALE GENOMIC DNA]</scope>
    <source>
        <strain evidence="6 7">KCTC 2395</strain>
    </source>
</reference>
<gene>
    <name evidence="6" type="ORF">KCH_42870</name>
</gene>
<dbReference type="PRINTS" id="PR00455">
    <property type="entry name" value="HTHTETR"/>
</dbReference>
<keyword evidence="2 4" id="KW-0238">DNA-binding</keyword>
<dbReference type="Proteomes" id="UP000027178">
    <property type="component" value="Unassembled WGS sequence"/>
</dbReference>
<dbReference type="Gene3D" id="1.10.357.10">
    <property type="entry name" value="Tetracycline Repressor, domain 2"/>
    <property type="match status" value="1"/>
</dbReference>
<keyword evidence="1" id="KW-0805">Transcription regulation</keyword>
<protein>
    <recommendedName>
        <fullName evidence="5">HTH tetR-type domain-containing protein</fullName>
    </recommendedName>
</protein>
<evidence type="ECO:0000256" key="3">
    <source>
        <dbReference type="ARBA" id="ARBA00023163"/>
    </source>
</evidence>
<evidence type="ECO:0000313" key="7">
    <source>
        <dbReference type="Proteomes" id="UP000027178"/>
    </source>
</evidence>
<dbReference type="Gene3D" id="1.10.10.60">
    <property type="entry name" value="Homeodomain-like"/>
    <property type="match status" value="1"/>
</dbReference>
<organism evidence="6 7">
    <name type="scientific">Kitasatospora cheerisanensis KCTC 2395</name>
    <dbReference type="NCBI Taxonomy" id="1348663"/>
    <lineage>
        <taxon>Bacteria</taxon>
        <taxon>Bacillati</taxon>
        <taxon>Actinomycetota</taxon>
        <taxon>Actinomycetes</taxon>
        <taxon>Kitasatosporales</taxon>
        <taxon>Streptomycetaceae</taxon>
        <taxon>Kitasatospora</taxon>
    </lineage>
</organism>
<dbReference type="InterPro" id="IPR009057">
    <property type="entry name" value="Homeodomain-like_sf"/>
</dbReference>
<keyword evidence="7" id="KW-1185">Reference proteome</keyword>
<evidence type="ECO:0000256" key="2">
    <source>
        <dbReference type="ARBA" id="ARBA00023125"/>
    </source>
</evidence>
<dbReference type="Pfam" id="PF00440">
    <property type="entry name" value="TetR_N"/>
    <property type="match status" value="1"/>
</dbReference>
<dbReference type="AlphaFoldDB" id="A0A066YQ25"/>
<dbReference type="RefSeq" id="WP_035864848.1">
    <property type="nucleotide sequence ID" value="NZ_KK853997.1"/>
</dbReference>
<keyword evidence="3" id="KW-0804">Transcription</keyword>
<evidence type="ECO:0000313" key="6">
    <source>
        <dbReference type="EMBL" id="KDN83638.1"/>
    </source>
</evidence>
<dbReference type="GO" id="GO:0003677">
    <property type="term" value="F:DNA binding"/>
    <property type="evidence" value="ECO:0007669"/>
    <property type="project" value="UniProtKB-UniRule"/>
</dbReference>
<dbReference type="eggNOG" id="COG1309">
    <property type="taxonomic scope" value="Bacteria"/>
</dbReference>
<proteinExistence type="predicted"/>
<comment type="caution">
    <text evidence="6">The sequence shown here is derived from an EMBL/GenBank/DDBJ whole genome shotgun (WGS) entry which is preliminary data.</text>
</comment>
<dbReference type="EMBL" id="JNBY01000094">
    <property type="protein sequence ID" value="KDN83638.1"/>
    <property type="molecule type" value="Genomic_DNA"/>
</dbReference>
<evidence type="ECO:0000256" key="4">
    <source>
        <dbReference type="PROSITE-ProRule" id="PRU00335"/>
    </source>
</evidence>
<evidence type="ECO:0000259" key="5">
    <source>
        <dbReference type="PROSITE" id="PS50977"/>
    </source>
</evidence>
<dbReference type="SUPFAM" id="SSF46689">
    <property type="entry name" value="Homeodomain-like"/>
    <property type="match status" value="1"/>
</dbReference>
<dbReference type="InterPro" id="IPR036271">
    <property type="entry name" value="Tet_transcr_reg_TetR-rel_C_sf"/>
</dbReference>
<dbReference type="PROSITE" id="PS50977">
    <property type="entry name" value="HTH_TETR_2"/>
    <property type="match status" value="1"/>
</dbReference>
<evidence type="ECO:0000256" key="1">
    <source>
        <dbReference type="ARBA" id="ARBA00023015"/>
    </source>
</evidence>
<dbReference type="PANTHER" id="PTHR47506">
    <property type="entry name" value="TRANSCRIPTIONAL REGULATORY PROTEIN"/>
    <property type="match status" value="1"/>
</dbReference>
<dbReference type="PATRIC" id="fig|1348663.4.peg.4131"/>
<feature type="DNA-binding region" description="H-T-H motif" evidence="4">
    <location>
        <begin position="39"/>
        <end position="58"/>
    </location>
</feature>
<dbReference type="InterPro" id="IPR001647">
    <property type="entry name" value="HTH_TetR"/>
</dbReference>
<accession>A0A066YQ25</accession>
<dbReference type="SUPFAM" id="SSF48498">
    <property type="entry name" value="Tetracyclin repressor-like, C-terminal domain"/>
    <property type="match status" value="1"/>
</dbReference>